<organism evidence="1">
    <name type="scientific">Thermogemmatispora argillosa</name>
    <dbReference type="NCBI Taxonomy" id="2045280"/>
    <lineage>
        <taxon>Bacteria</taxon>
        <taxon>Bacillati</taxon>
        <taxon>Chloroflexota</taxon>
        <taxon>Ktedonobacteria</taxon>
        <taxon>Thermogemmatisporales</taxon>
        <taxon>Thermogemmatisporaceae</taxon>
        <taxon>Thermogemmatispora</taxon>
    </lineage>
</organism>
<evidence type="ECO:0000313" key="1">
    <source>
        <dbReference type="EMBL" id="BBH92622.1"/>
    </source>
</evidence>
<proteinExistence type="predicted"/>
<sequence length="65" mass="7280">MAPTAQVSGEERARFLRLVPLERMASRAETPVLLQAALPGCSHASLQEVETIWNRLLPPIEREDK</sequence>
<accession>A0A455T0B2</accession>
<dbReference type="AlphaFoldDB" id="A0A455T0B2"/>
<reference evidence="1" key="1">
    <citation type="submission" date="2018-12" db="EMBL/GenBank/DDBJ databases">
        <title>Novel natural products biosynthetic potential of the class Ktedonobacteria.</title>
        <authorList>
            <person name="Zheng Y."/>
            <person name="Saitou A."/>
            <person name="Wang C.M."/>
            <person name="Toyoda A."/>
            <person name="Minakuchi Y."/>
            <person name="Sekiguchi Y."/>
            <person name="Ueda K."/>
            <person name="Takano H."/>
            <person name="Sakai Y."/>
            <person name="Yokota A."/>
            <person name="Yabe S."/>
        </authorList>
    </citation>
    <scope>NUCLEOTIDE SEQUENCE</scope>
    <source>
        <strain evidence="1">A3-2</strain>
    </source>
</reference>
<protein>
    <submittedName>
        <fullName evidence="1">Uncharacterized protein</fullName>
    </submittedName>
</protein>
<gene>
    <name evidence="1" type="ORF">KTA_08210</name>
</gene>
<dbReference type="EMBL" id="AP019377">
    <property type="protein sequence ID" value="BBH92622.1"/>
    <property type="molecule type" value="Genomic_DNA"/>
</dbReference>
<name>A0A455T0B2_9CHLR</name>